<organism evidence="11 12">
    <name type="scientific">Sinobacterium caligoides</name>
    <dbReference type="NCBI Taxonomy" id="933926"/>
    <lineage>
        <taxon>Bacteria</taxon>
        <taxon>Pseudomonadati</taxon>
        <taxon>Pseudomonadota</taxon>
        <taxon>Gammaproteobacteria</taxon>
        <taxon>Cellvibrionales</taxon>
        <taxon>Spongiibacteraceae</taxon>
        <taxon>Sinobacterium</taxon>
    </lineage>
</organism>
<dbReference type="InterPro" id="IPR006133">
    <property type="entry name" value="DNA-dir_DNA_pol_B_exonuc"/>
</dbReference>
<evidence type="ECO:0000259" key="10">
    <source>
        <dbReference type="Pfam" id="PF22587"/>
    </source>
</evidence>
<dbReference type="Pfam" id="PF03104">
    <property type="entry name" value="DNA_pol_B_exo1"/>
    <property type="match status" value="1"/>
</dbReference>
<dbReference type="InterPro" id="IPR023211">
    <property type="entry name" value="DNA_pol_palm_dom_sf"/>
</dbReference>
<dbReference type="GO" id="GO:0008296">
    <property type="term" value="F:3'-5'-DNA exonuclease activity"/>
    <property type="evidence" value="ECO:0007669"/>
    <property type="project" value="TreeGrafter"/>
</dbReference>
<dbReference type="GO" id="GO:0003677">
    <property type="term" value="F:DNA binding"/>
    <property type="evidence" value="ECO:0007669"/>
    <property type="project" value="UniProtKB-KW"/>
</dbReference>
<evidence type="ECO:0000256" key="1">
    <source>
        <dbReference type="ARBA" id="ARBA00005755"/>
    </source>
</evidence>
<keyword evidence="5 7" id="KW-0238">DNA-binding</keyword>
<keyword evidence="3 7" id="KW-0548">Nucleotidyltransferase</keyword>
<dbReference type="OrthoDB" id="5807460at2"/>
<protein>
    <recommendedName>
        <fullName evidence="7">DNA polymerase</fullName>
        <ecNumber evidence="7">2.7.7.7</ecNumber>
    </recommendedName>
</protein>
<reference evidence="11 12" key="1">
    <citation type="submission" date="2018-11" db="EMBL/GenBank/DDBJ databases">
        <title>Genomic Encyclopedia of Type Strains, Phase IV (KMG-IV): sequencing the most valuable type-strain genomes for metagenomic binning, comparative biology and taxonomic classification.</title>
        <authorList>
            <person name="Goeker M."/>
        </authorList>
    </citation>
    <scope>NUCLEOTIDE SEQUENCE [LARGE SCALE GENOMIC DNA]</scope>
    <source>
        <strain evidence="11 12">DSM 100316</strain>
    </source>
</reference>
<dbReference type="PANTHER" id="PTHR10322">
    <property type="entry name" value="DNA POLYMERASE CATALYTIC SUBUNIT"/>
    <property type="match status" value="1"/>
</dbReference>
<dbReference type="Gene3D" id="3.30.420.10">
    <property type="entry name" value="Ribonuclease H-like superfamily/Ribonuclease H"/>
    <property type="match status" value="1"/>
</dbReference>
<keyword evidence="7" id="KW-0235">DNA replication</keyword>
<sequence length="818" mass="94181">MTTIDGFLLSRQWRDIKTPTGSALQLSYWLSTAKGPIQLVFDAEKPLFFLPLVSTEQALIALKSAGIPPCRQQSIALKDFQQQPQTALYFNSQRQLYQARRLLKELGLTPLEADIRHCDRFLMERFITAPLSIQGELKPRNGYLKSVNPRLKSSHYNPTFKVLSLDIETAMHHDEVFCIGAICFDQQHPEMHRRWVFMRDDGQTAVDSDELLHYSNETQLIEALLTLIENFDPDIIIGWNVINFDLRYLQRCSDRLNIRFTLGRGRSFAQWHESSSGDDRFTLTLPGRVVLDGIDTLKSATYSFESFSLNHVAQQLLERGKLLQSEQRGEEIAELFQSDKPQLAAYNLEDCQLVWDIFETTRLIDFAIERARLTGLAMDRIGGSVAAFDFRYLPRLHRQGYVAPNLKEFPEGVGSPGGYVMDSFPGIYNHVLVLDFKSLYPSIIRTFNIDPLALVAGLERQQSEAVRDRKETHNTDTTNLVAGFNGALFDKKSALLPAIIAELWQARDHAKQLQNASMSQAIKIIMNSFYGVLGTPGCRFFDYRLPSSITLRGHHVLNKSKELIEREGHRVIYGDTDSVFVLIKDDEQGLENTQISAIGRRLAQQLNDWWTQHLREHYQLESFLELEFESHFTRFIMPTIRGSDVGSKKRYAGTLRRGENEELIFKGLETVRTDWTRVARDFQRELYRRIFHELPYRDYIQALVNAIHNGEHDEQLVYRKRLRRKLDEYQKHIPPHVQAARLADQQRVNQGLPPIYQRGGWIAYVMTLNGPEPADNYSATLDYDLYIERQIEPIADGILHFLGLTFSDICGRQIGLFD</sequence>
<feature type="domain" description="DNA-directed DNA polymerase family B multifunctional" evidence="8">
    <location>
        <begin position="393"/>
        <end position="769"/>
    </location>
</feature>
<dbReference type="GO" id="GO:0000166">
    <property type="term" value="F:nucleotide binding"/>
    <property type="evidence" value="ECO:0007669"/>
    <property type="project" value="InterPro"/>
</dbReference>
<dbReference type="InterPro" id="IPR050240">
    <property type="entry name" value="DNA_pol_type-B"/>
</dbReference>
<dbReference type="Proteomes" id="UP000275394">
    <property type="component" value="Unassembled WGS sequence"/>
</dbReference>
<dbReference type="GO" id="GO:0003887">
    <property type="term" value="F:DNA-directed DNA polymerase activity"/>
    <property type="evidence" value="ECO:0007669"/>
    <property type="project" value="UniProtKB-KW"/>
</dbReference>
<comment type="catalytic activity">
    <reaction evidence="6 7">
        <text>DNA(n) + a 2'-deoxyribonucleoside 5'-triphosphate = DNA(n+1) + diphosphate</text>
        <dbReference type="Rhea" id="RHEA:22508"/>
        <dbReference type="Rhea" id="RHEA-COMP:17339"/>
        <dbReference type="Rhea" id="RHEA-COMP:17340"/>
        <dbReference type="ChEBI" id="CHEBI:33019"/>
        <dbReference type="ChEBI" id="CHEBI:61560"/>
        <dbReference type="ChEBI" id="CHEBI:173112"/>
        <dbReference type="EC" id="2.7.7.7"/>
    </reaction>
</comment>
<comment type="caution">
    <text evidence="11">The sequence shown here is derived from an EMBL/GenBank/DDBJ whole genome shotgun (WGS) entry which is preliminary data.</text>
</comment>
<dbReference type="PRINTS" id="PR00106">
    <property type="entry name" value="DNAPOLB"/>
</dbReference>
<dbReference type="InterPro" id="IPR006134">
    <property type="entry name" value="DNA-dir_DNA_pol_B_multi_dom"/>
</dbReference>
<dbReference type="SUPFAM" id="SSF53098">
    <property type="entry name" value="Ribonuclease H-like"/>
    <property type="match status" value="1"/>
</dbReference>
<dbReference type="Gene3D" id="1.10.132.60">
    <property type="entry name" value="DNA polymerase family B, C-terminal domain"/>
    <property type="match status" value="1"/>
</dbReference>
<evidence type="ECO:0000256" key="4">
    <source>
        <dbReference type="ARBA" id="ARBA00022932"/>
    </source>
</evidence>
<dbReference type="InterPro" id="IPR042087">
    <property type="entry name" value="DNA_pol_B_thumb"/>
</dbReference>
<dbReference type="Pfam" id="PF00136">
    <property type="entry name" value="DNA_pol_B"/>
    <property type="match status" value="1"/>
</dbReference>
<dbReference type="EC" id="2.7.7.7" evidence="7"/>
<evidence type="ECO:0000259" key="9">
    <source>
        <dbReference type="Pfam" id="PF03104"/>
    </source>
</evidence>
<evidence type="ECO:0000256" key="3">
    <source>
        <dbReference type="ARBA" id="ARBA00022695"/>
    </source>
</evidence>
<proteinExistence type="inferred from homology"/>
<dbReference type="AlphaFoldDB" id="A0A3N2DPA9"/>
<gene>
    <name evidence="11" type="ORF">EDC56_2050</name>
</gene>
<dbReference type="NCBIfam" id="NF004421">
    <property type="entry name" value="PRK05762.1-2"/>
    <property type="match status" value="1"/>
</dbReference>
<dbReference type="GO" id="GO:0009432">
    <property type="term" value="P:SOS response"/>
    <property type="evidence" value="ECO:0007669"/>
    <property type="project" value="TreeGrafter"/>
</dbReference>
<dbReference type="Gene3D" id="3.30.70.2250">
    <property type="match status" value="1"/>
</dbReference>
<keyword evidence="2 7" id="KW-0808">Transferase</keyword>
<dbReference type="InterPro" id="IPR006172">
    <property type="entry name" value="DNA-dir_DNA_pol_B"/>
</dbReference>
<dbReference type="PROSITE" id="PS00116">
    <property type="entry name" value="DNA_POLYMERASE_B"/>
    <property type="match status" value="1"/>
</dbReference>
<evidence type="ECO:0000256" key="5">
    <source>
        <dbReference type="ARBA" id="ARBA00023125"/>
    </source>
</evidence>
<keyword evidence="4 7" id="KW-0239">DNA-directed DNA polymerase</keyword>
<accession>A0A3N2DPA9</accession>
<evidence type="ECO:0000256" key="7">
    <source>
        <dbReference type="RuleBase" id="RU000442"/>
    </source>
</evidence>
<dbReference type="Gene3D" id="3.90.1600.10">
    <property type="entry name" value="Palm domain of DNA polymerase"/>
    <property type="match status" value="2"/>
</dbReference>
<dbReference type="InterPro" id="IPR043502">
    <property type="entry name" value="DNA/RNA_pol_sf"/>
</dbReference>
<dbReference type="Pfam" id="PF21474">
    <property type="entry name" value="DNApolII_N"/>
    <property type="match status" value="1"/>
</dbReference>
<evidence type="ECO:0000313" key="12">
    <source>
        <dbReference type="Proteomes" id="UP000275394"/>
    </source>
</evidence>
<dbReference type="PANTHER" id="PTHR10322:SF23">
    <property type="entry name" value="DNA POLYMERASE DELTA CATALYTIC SUBUNIT"/>
    <property type="match status" value="1"/>
</dbReference>
<name>A0A3N2DPA9_9GAMM</name>
<dbReference type="EMBL" id="RKHR01000004">
    <property type="protein sequence ID" value="ROS01606.1"/>
    <property type="molecule type" value="Genomic_DNA"/>
</dbReference>
<dbReference type="CDD" id="cd05537">
    <property type="entry name" value="POLBc_Pol_II"/>
    <property type="match status" value="1"/>
</dbReference>
<evidence type="ECO:0000259" key="8">
    <source>
        <dbReference type="Pfam" id="PF00136"/>
    </source>
</evidence>
<dbReference type="InterPro" id="IPR055208">
    <property type="entry name" value="PolB_insertion"/>
</dbReference>
<keyword evidence="12" id="KW-1185">Reference proteome</keyword>
<dbReference type="RefSeq" id="WP_123712380.1">
    <property type="nucleotide sequence ID" value="NZ_RKHR01000004.1"/>
</dbReference>
<dbReference type="SUPFAM" id="SSF56672">
    <property type="entry name" value="DNA/RNA polymerases"/>
    <property type="match status" value="1"/>
</dbReference>
<feature type="domain" description="DNA polymerase II insertion" evidence="10">
    <location>
        <begin position="49"/>
        <end position="107"/>
    </location>
</feature>
<dbReference type="Pfam" id="PF22587">
    <property type="entry name" value="DNApolII_insertion"/>
    <property type="match status" value="1"/>
</dbReference>
<comment type="similarity">
    <text evidence="1 7">Belongs to the DNA polymerase type-B family.</text>
</comment>
<dbReference type="InterPro" id="IPR017964">
    <property type="entry name" value="DNA-dir_DNA_pol_B_CS"/>
</dbReference>
<feature type="domain" description="DNA-directed DNA polymerase family B exonuclease" evidence="9">
    <location>
        <begin position="153"/>
        <end position="312"/>
    </location>
</feature>
<dbReference type="InterPro" id="IPR012337">
    <property type="entry name" value="RNaseH-like_sf"/>
</dbReference>
<dbReference type="FunFam" id="3.90.1600.10:FF:000030">
    <property type="entry name" value="DNA polymerase II"/>
    <property type="match status" value="1"/>
</dbReference>
<dbReference type="GO" id="GO:0045004">
    <property type="term" value="P:DNA replication proofreading"/>
    <property type="evidence" value="ECO:0007669"/>
    <property type="project" value="TreeGrafter"/>
</dbReference>
<evidence type="ECO:0000256" key="2">
    <source>
        <dbReference type="ARBA" id="ARBA00022679"/>
    </source>
</evidence>
<evidence type="ECO:0000256" key="6">
    <source>
        <dbReference type="ARBA" id="ARBA00049244"/>
    </source>
</evidence>
<dbReference type="InterPro" id="IPR036397">
    <property type="entry name" value="RNaseH_sf"/>
</dbReference>
<evidence type="ECO:0000313" key="11">
    <source>
        <dbReference type="EMBL" id="ROS01606.1"/>
    </source>
</evidence>
<dbReference type="SMART" id="SM00486">
    <property type="entry name" value="POLBc"/>
    <property type="match status" value="1"/>
</dbReference>